<feature type="region of interest" description="Disordered" evidence="3">
    <location>
        <begin position="242"/>
        <end position="540"/>
    </location>
</feature>
<evidence type="ECO:0000313" key="5">
    <source>
        <dbReference type="Proteomes" id="UP000664405"/>
    </source>
</evidence>
<dbReference type="GO" id="GO:0015031">
    <property type="term" value="P:protein transport"/>
    <property type="evidence" value="ECO:0007669"/>
    <property type="project" value="UniProtKB-KW"/>
</dbReference>
<proteinExistence type="predicted"/>
<evidence type="ECO:0000256" key="3">
    <source>
        <dbReference type="SAM" id="MobiDB-lite"/>
    </source>
</evidence>
<feature type="compositionally biased region" description="Low complexity" evidence="3">
    <location>
        <begin position="268"/>
        <end position="312"/>
    </location>
</feature>
<organism evidence="4 5">
    <name type="scientific">Thalassospira povalilytica</name>
    <dbReference type="NCBI Taxonomy" id="732237"/>
    <lineage>
        <taxon>Bacteria</taxon>
        <taxon>Pseudomonadati</taxon>
        <taxon>Pseudomonadota</taxon>
        <taxon>Alphaproteobacteria</taxon>
        <taxon>Rhodospirillales</taxon>
        <taxon>Thalassospiraceae</taxon>
        <taxon>Thalassospira</taxon>
    </lineage>
</organism>
<sequence>MTAIEKFTFALSFDDADNVIRSAGDDDEHYELGKKKKKKKDDTPPPPPAVYTEEQAAQMVAEAEQKGHEQGYAEGHAKGLEQGYQEVMASVEKAIGDVESVIAEKLGQIDEQQKRANAKINEDAIHVALGVIRKLAPAWSKQYQLVEIEDIIRQCLANLFDAPKVMIKVNPELETQLVEVAHRIAESRGFSGKVVVVGEPDVAVGDCMVSWGDGTAVRDSARVWSEINGIIENALTLHASEHDLPESDMGDPEIQATPAPEKPASQNAQSAPDQAATPTQAQTPEQTSGQTPASAAPEQAAAAEQPAPTTAQPTPPAPPSQPAATAPAPQPAPQSANPGQPANPGAQATQSNSAPASPQPRPAAQQAGPHNGPAATPAQTPVPPPAQPAPPQASGNAKPDMAPANAGPAQNSATGQNTAPKEGDGTDARNVQTSTDNAMPKPDNVLENPADQAKAPAPGTQPASGPAGKTKNNEGQPTTGPQGTGDTTAMQSGPQAAPQASQGQNQPPRNAATEPAATPTDAEKQAAVKQPTKDAGDENG</sequence>
<feature type="compositionally biased region" description="Low complexity" evidence="3">
    <location>
        <begin position="322"/>
        <end position="379"/>
    </location>
</feature>
<evidence type="ECO:0000256" key="2">
    <source>
        <dbReference type="ARBA" id="ARBA00022927"/>
    </source>
</evidence>
<keyword evidence="2" id="KW-0653">Protein transport</keyword>
<dbReference type="EMBL" id="JAEKJW010000003">
    <property type="protein sequence ID" value="MBN8197994.1"/>
    <property type="molecule type" value="Genomic_DNA"/>
</dbReference>
<keyword evidence="1" id="KW-0813">Transport</keyword>
<dbReference type="PANTHER" id="PTHR34982">
    <property type="entry name" value="YOP PROTEINS TRANSLOCATION PROTEIN L"/>
    <property type="match status" value="1"/>
</dbReference>
<feature type="compositionally biased region" description="Basic and acidic residues" evidence="3">
    <location>
        <begin position="521"/>
        <end position="540"/>
    </location>
</feature>
<evidence type="ECO:0008006" key="6">
    <source>
        <dbReference type="Google" id="ProtNLM"/>
    </source>
</evidence>
<evidence type="ECO:0000313" key="4">
    <source>
        <dbReference type="EMBL" id="MBN8197994.1"/>
    </source>
</evidence>
<accession>A0A8I1SKI3</accession>
<feature type="compositionally biased region" description="Low complexity" evidence="3">
    <location>
        <begin position="475"/>
        <end position="520"/>
    </location>
</feature>
<dbReference type="PANTHER" id="PTHR34982:SF1">
    <property type="entry name" value="FLAGELLAR ASSEMBLY PROTEIN FLIH"/>
    <property type="match status" value="1"/>
</dbReference>
<feature type="compositionally biased region" description="Pro residues" evidence="3">
    <location>
        <begin position="380"/>
        <end position="391"/>
    </location>
</feature>
<dbReference type="Proteomes" id="UP000664405">
    <property type="component" value="Unassembled WGS sequence"/>
</dbReference>
<gene>
    <name evidence="4" type="ORF">JF547_16115</name>
</gene>
<dbReference type="AlphaFoldDB" id="A0A8I1SKI3"/>
<name>A0A8I1SKI3_9PROT</name>
<feature type="compositionally biased region" description="Polar residues" evidence="3">
    <location>
        <begin position="408"/>
        <end position="419"/>
    </location>
</feature>
<reference evidence="4" key="1">
    <citation type="submission" date="2020-12" db="EMBL/GenBank/DDBJ databases">
        <title>Oil enriched cultivation method for isolating marine PHA-producing bacteria.</title>
        <authorList>
            <person name="Zheng W."/>
            <person name="Yu S."/>
            <person name="Huang Y."/>
        </authorList>
    </citation>
    <scope>NUCLEOTIDE SEQUENCE</scope>
    <source>
        <strain evidence="4">SY-2-3</strain>
    </source>
</reference>
<dbReference type="GO" id="GO:0005829">
    <property type="term" value="C:cytosol"/>
    <property type="evidence" value="ECO:0007669"/>
    <property type="project" value="TreeGrafter"/>
</dbReference>
<feature type="region of interest" description="Disordered" evidence="3">
    <location>
        <begin position="20"/>
        <end position="51"/>
    </location>
</feature>
<comment type="caution">
    <text evidence="4">The sequence shown here is derived from an EMBL/GenBank/DDBJ whole genome shotgun (WGS) entry which is preliminary data.</text>
</comment>
<protein>
    <recommendedName>
        <fullName evidence="6">Flagellar assembly protein FliH/Type III secretion system HrpE domain-containing protein</fullName>
    </recommendedName>
</protein>
<dbReference type="InterPro" id="IPR051472">
    <property type="entry name" value="T3SS_Stator/FliH"/>
</dbReference>
<evidence type="ECO:0000256" key="1">
    <source>
        <dbReference type="ARBA" id="ARBA00022448"/>
    </source>
</evidence>